<dbReference type="AlphaFoldDB" id="A0A917T7R6"/>
<evidence type="ECO:0000313" key="2">
    <source>
        <dbReference type="EMBL" id="GGM12617.1"/>
    </source>
</evidence>
<sequence>MSGTAGTVVGIDIGGTSVRAGVLDPSDPDCRILEIVAAPTPHTVPETEDTLAGLVDVLRERHSVRAVGLAVAGFVSTDRARVMFAPHLAWRHDPVPEQLSARIGLPVVMDHDVNSAAWAEYRHGAAAGSPVALLVALGTGIGAGLVVHGDIYRGAHGVAPELGHVVVVPGGRPCPCGKRGCWERYCSGTALADTARELAADPAFAGQPAMGGDTGAPITGAMVAAAAEAGHPVALAAFADLGRWLSVGLAMATDVLDPEVIVIGGGVVGAARHFLPDAVAGMLAGITGHGHRPAPRVEVARFGGLAGIIGGALLAADAVA</sequence>
<proteinExistence type="inferred from homology"/>
<gene>
    <name evidence="2" type="primary">glk</name>
    <name evidence="2" type="ORF">GCM10011594_35640</name>
</gene>
<dbReference type="EMBL" id="BMNA01000010">
    <property type="protein sequence ID" value="GGM12617.1"/>
    <property type="molecule type" value="Genomic_DNA"/>
</dbReference>
<dbReference type="InterPro" id="IPR043129">
    <property type="entry name" value="ATPase_NBD"/>
</dbReference>
<name>A0A917T7R6_9ACTN</name>
<protein>
    <submittedName>
        <fullName evidence="2">Glucokinase</fullName>
    </submittedName>
</protein>
<comment type="caution">
    <text evidence="2">The sequence shown here is derived from an EMBL/GenBank/DDBJ whole genome shotgun (WGS) entry which is preliminary data.</text>
</comment>
<dbReference type="Pfam" id="PF00480">
    <property type="entry name" value="ROK"/>
    <property type="match status" value="1"/>
</dbReference>
<keyword evidence="3" id="KW-1185">Reference proteome</keyword>
<dbReference type="InterPro" id="IPR000600">
    <property type="entry name" value="ROK"/>
</dbReference>
<accession>A0A917T7R6</accession>
<dbReference type="InterPro" id="IPR049874">
    <property type="entry name" value="ROK_cs"/>
</dbReference>
<organism evidence="2 3">
    <name type="scientific">Nakamurella endophytica</name>
    <dbReference type="NCBI Taxonomy" id="1748367"/>
    <lineage>
        <taxon>Bacteria</taxon>
        <taxon>Bacillati</taxon>
        <taxon>Actinomycetota</taxon>
        <taxon>Actinomycetes</taxon>
        <taxon>Nakamurellales</taxon>
        <taxon>Nakamurellaceae</taxon>
        <taxon>Nakamurella</taxon>
    </lineage>
</organism>
<dbReference type="PANTHER" id="PTHR18964:SF173">
    <property type="entry name" value="GLUCOKINASE"/>
    <property type="match status" value="1"/>
</dbReference>
<reference evidence="2" key="2">
    <citation type="submission" date="2020-09" db="EMBL/GenBank/DDBJ databases">
        <authorList>
            <person name="Sun Q."/>
            <person name="Zhou Y."/>
        </authorList>
    </citation>
    <scope>NUCLEOTIDE SEQUENCE</scope>
    <source>
        <strain evidence="2">CGMCC 4.7308</strain>
    </source>
</reference>
<evidence type="ECO:0000313" key="3">
    <source>
        <dbReference type="Proteomes" id="UP000655208"/>
    </source>
</evidence>
<comment type="similarity">
    <text evidence="1">Belongs to the ROK (NagC/XylR) family.</text>
</comment>
<dbReference type="RefSeq" id="WP_229674586.1">
    <property type="nucleotide sequence ID" value="NZ_BMNA01000010.1"/>
</dbReference>
<evidence type="ECO:0000256" key="1">
    <source>
        <dbReference type="ARBA" id="ARBA00006479"/>
    </source>
</evidence>
<dbReference type="Proteomes" id="UP000655208">
    <property type="component" value="Unassembled WGS sequence"/>
</dbReference>
<dbReference type="PANTHER" id="PTHR18964">
    <property type="entry name" value="ROK (REPRESSOR, ORF, KINASE) FAMILY"/>
    <property type="match status" value="1"/>
</dbReference>
<dbReference type="Gene3D" id="3.30.420.40">
    <property type="match status" value="2"/>
</dbReference>
<dbReference type="SUPFAM" id="SSF53067">
    <property type="entry name" value="Actin-like ATPase domain"/>
    <property type="match status" value="1"/>
</dbReference>
<reference evidence="2" key="1">
    <citation type="journal article" date="2014" name="Int. J. Syst. Evol. Microbiol.">
        <title>Complete genome sequence of Corynebacterium casei LMG S-19264T (=DSM 44701T), isolated from a smear-ripened cheese.</title>
        <authorList>
            <consortium name="US DOE Joint Genome Institute (JGI-PGF)"/>
            <person name="Walter F."/>
            <person name="Albersmeier A."/>
            <person name="Kalinowski J."/>
            <person name="Ruckert C."/>
        </authorList>
    </citation>
    <scope>NUCLEOTIDE SEQUENCE</scope>
    <source>
        <strain evidence="2">CGMCC 4.7308</strain>
    </source>
</reference>
<dbReference type="PROSITE" id="PS01125">
    <property type="entry name" value="ROK"/>
    <property type="match status" value="1"/>
</dbReference>